<dbReference type="EMBL" id="JAPDRK010000015">
    <property type="protein sequence ID" value="KAJ9606039.1"/>
    <property type="molecule type" value="Genomic_DNA"/>
</dbReference>
<reference evidence="2" key="1">
    <citation type="submission" date="2022-10" db="EMBL/GenBank/DDBJ databases">
        <title>Culturing micro-colonial fungi from biological soil crusts in the Mojave desert and describing Neophaeococcomyces mojavensis, and introducing the new genera and species Taxawa tesnikishii.</title>
        <authorList>
            <person name="Kurbessoian T."/>
            <person name="Stajich J.E."/>
        </authorList>
    </citation>
    <scope>NUCLEOTIDE SEQUENCE</scope>
    <source>
        <strain evidence="2">TK_41</strain>
    </source>
</reference>
<feature type="region of interest" description="Disordered" evidence="1">
    <location>
        <begin position="261"/>
        <end position="280"/>
    </location>
</feature>
<protein>
    <submittedName>
        <fullName evidence="2">Uncharacterized protein</fullName>
    </submittedName>
</protein>
<accession>A0AA38X3C4</accession>
<dbReference type="AlphaFoldDB" id="A0AA38X3C4"/>
<feature type="region of interest" description="Disordered" evidence="1">
    <location>
        <begin position="231"/>
        <end position="254"/>
    </location>
</feature>
<evidence type="ECO:0000313" key="2">
    <source>
        <dbReference type="EMBL" id="KAJ9606039.1"/>
    </source>
</evidence>
<organism evidence="2 3">
    <name type="scientific">Cladophialophora chaetospira</name>
    <dbReference type="NCBI Taxonomy" id="386627"/>
    <lineage>
        <taxon>Eukaryota</taxon>
        <taxon>Fungi</taxon>
        <taxon>Dikarya</taxon>
        <taxon>Ascomycota</taxon>
        <taxon>Pezizomycotina</taxon>
        <taxon>Eurotiomycetes</taxon>
        <taxon>Chaetothyriomycetidae</taxon>
        <taxon>Chaetothyriales</taxon>
        <taxon>Herpotrichiellaceae</taxon>
        <taxon>Cladophialophora</taxon>
    </lineage>
</organism>
<proteinExistence type="predicted"/>
<evidence type="ECO:0000256" key="1">
    <source>
        <dbReference type="SAM" id="MobiDB-lite"/>
    </source>
</evidence>
<feature type="compositionally biased region" description="Low complexity" evidence="1">
    <location>
        <begin position="269"/>
        <end position="279"/>
    </location>
</feature>
<comment type="caution">
    <text evidence="2">The sequence shown here is derived from an EMBL/GenBank/DDBJ whole genome shotgun (WGS) entry which is preliminary data.</text>
</comment>
<keyword evidence="3" id="KW-1185">Reference proteome</keyword>
<name>A0AA38X3C4_9EURO</name>
<gene>
    <name evidence="2" type="ORF">H2200_009888</name>
</gene>
<feature type="region of interest" description="Disordered" evidence="1">
    <location>
        <begin position="1"/>
        <end position="52"/>
    </location>
</feature>
<feature type="compositionally biased region" description="Pro residues" evidence="1">
    <location>
        <begin position="25"/>
        <end position="35"/>
    </location>
</feature>
<dbReference type="Proteomes" id="UP001172673">
    <property type="component" value="Unassembled WGS sequence"/>
</dbReference>
<sequence>MPNKKSKANAFKVKPSATPELTQNAPPPSSGPVEPPTTTSASHAVPALPPPNFSDDFWTKNARAKALIMSTLVPGTEAWKIAEPIELASNIMKALEEKYAPKDANGKPLRGKELAAWDKEHRGKQHSTKSGVPPPSDVAAQMLHDPTSSDFIGDFVAGRPMEKYLNMYKDKLAHSNNWGSSHAPESRDIMFKETRNAQIASSLAHMANTGTDEIKPHPDHPPIKSVAAMLAEQSSETKAPAEVVSQPPEEPDLPIPETFDLPAQPTSPIPSSSRSISSRWKPQSVKHDSYLSEYQADIFAQHDLDRKKQIQVAATKVLMQKLPTRDLRLLWAVLYGGETAPWPGTCSIVIPGVTSTQWGNKNYGFDYKTAVWSWNNKTGDKD</sequence>
<evidence type="ECO:0000313" key="3">
    <source>
        <dbReference type="Proteomes" id="UP001172673"/>
    </source>
</evidence>